<feature type="compositionally biased region" description="Polar residues" evidence="1">
    <location>
        <begin position="125"/>
        <end position="139"/>
    </location>
</feature>
<gene>
    <name evidence="2" type="ORF">NEMBOFW57_000086</name>
</gene>
<dbReference type="InterPro" id="IPR001005">
    <property type="entry name" value="SANT/Myb"/>
</dbReference>
<evidence type="ECO:0000256" key="1">
    <source>
        <dbReference type="SAM" id="MobiDB-lite"/>
    </source>
</evidence>
<organism evidence="2 3">
    <name type="scientific">Staphylotrichum longicolle</name>
    <dbReference type="NCBI Taxonomy" id="669026"/>
    <lineage>
        <taxon>Eukaryota</taxon>
        <taxon>Fungi</taxon>
        <taxon>Dikarya</taxon>
        <taxon>Ascomycota</taxon>
        <taxon>Pezizomycotina</taxon>
        <taxon>Sordariomycetes</taxon>
        <taxon>Sordariomycetidae</taxon>
        <taxon>Sordariales</taxon>
        <taxon>Chaetomiaceae</taxon>
        <taxon>Staphylotrichum</taxon>
    </lineage>
</organism>
<feature type="compositionally biased region" description="Low complexity" evidence="1">
    <location>
        <begin position="94"/>
        <end position="105"/>
    </location>
</feature>
<feature type="compositionally biased region" description="Low complexity" evidence="1">
    <location>
        <begin position="382"/>
        <end position="402"/>
    </location>
</feature>
<reference evidence="2" key="1">
    <citation type="submission" date="2023-02" db="EMBL/GenBank/DDBJ databases">
        <authorList>
            <person name="Palmer J.M."/>
        </authorList>
    </citation>
    <scope>NUCLEOTIDE SEQUENCE</scope>
    <source>
        <strain evidence="2">FW57</strain>
    </source>
</reference>
<sequence length="444" mass="46268">MSPAMQMTGHHVPYAPRSDAIDRHDYGITKNRKTASTGGGRAWSEDEEAYLLQTRMQKMPYKHIAAYLKKTELACRLHYHQLSHGSNRRKRTTSMSSGSSNSGHSPVLQTSLGSPIHEHGGAPSRSVSPPMSAGSYGSTSPIGIQLPSIMSATASTDTSPRLPTILPKPASMTLALASVSGSCSTGTASPTASRGYPTPLHDTHPHNMAPMTSAGSYRSGTSNPPSARLANGTGSHHHGPGPVPLRLDCSALPPPPSSGGLPAPPGFGASHPVDMGRLNAVYNAHRASFWAAVAADYGPGANPLVLEQACAGTSPSPGLTGNHSTTTNNNNNPGNGCLSAGGHGMGMNMAIGIAAQTPITPVGSPDDQVYSAASHHHHQTPGQGQYGLHHAQQGQQQQQQQGKPDKTRISAILGIDANPRSPSEREMVRRIEEEKMGVVGPVMG</sequence>
<feature type="compositionally biased region" description="Polar residues" evidence="1">
    <location>
        <begin position="213"/>
        <end position="225"/>
    </location>
</feature>
<feature type="compositionally biased region" description="Polar residues" evidence="1">
    <location>
        <begin position="181"/>
        <end position="192"/>
    </location>
</feature>
<evidence type="ECO:0008006" key="4">
    <source>
        <dbReference type="Google" id="ProtNLM"/>
    </source>
</evidence>
<accession>A0AAD4F243</accession>
<feature type="region of interest" description="Disordered" evidence="1">
    <location>
        <begin position="181"/>
        <end position="244"/>
    </location>
</feature>
<dbReference type="EMBL" id="JAHCVI010000001">
    <property type="protein sequence ID" value="KAG7290092.1"/>
    <property type="molecule type" value="Genomic_DNA"/>
</dbReference>
<feature type="compositionally biased region" description="Basic residues" evidence="1">
    <location>
        <begin position="82"/>
        <end position="92"/>
    </location>
</feature>
<feature type="region of interest" description="Disordered" evidence="1">
    <location>
        <begin position="358"/>
        <end position="406"/>
    </location>
</feature>
<evidence type="ECO:0000313" key="2">
    <source>
        <dbReference type="EMBL" id="KAG7290092.1"/>
    </source>
</evidence>
<feature type="region of interest" description="Disordered" evidence="1">
    <location>
        <begin position="315"/>
        <end position="337"/>
    </location>
</feature>
<feature type="compositionally biased region" description="Low complexity" evidence="1">
    <location>
        <begin position="318"/>
        <end position="336"/>
    </location>
</feature>
<protein>
    <recommendedName>
        <fullName evidence="4">Myb-like domain-containing protein</fullName>
    </recommendedName>
</protein>
<name>A0AAD4F243_9PEZI</name>
<comment type="caution">
    <text evidence="2">The sequence shown here is derived from an EMBL/GenBank/DDBJ whole genome shotgun (WGS) entry which is preliminary data.</text>
</comment>
<keyword evidence="3" id="KW-1185">Reference proteome</keyword>
<proteinExistence type="predicted"/>
<dbReference type="CDD" id="cd00167">
    <property type="entry name" value="SANT"/>
    <property type="match status" value="1"/>
</dbReference>
<dbReference type="Proteomes" id="UP001197093">
    <property type="component" value="Unassembled WGS sequence"/>
</dbReference>
<feature type="region of interest" description="Disordered" evidence="1">
    <location>
        <begin position="1"/>
        <end position="20"/>
    </location>
</feature>
<dbReference type="AlphaFoldDB" id="A0AAD4F243"/>
<feature type="region of interest" description="Disordered" evidence="1">
    <location>
        <begin position="82"/>
        <end position="139"/>
    </location>
</feature>
<evidence type="ECO:0000313" key="3">
    <source>
        <dbReference type="Proteomes" id="UP001197093"/>
    </source>
</evidence>